<accession>A0A382MVA0</accession>
<dbReference type="AlphaFoldDB" id="A0A382MVA0"/>
<gene>
    <name evidence="1" type="ORF">METZ01_LOCUS305748</name>
</gene>
<reference evidence="1" key="1">
    <citation type="submission" date="2018-05" db="EMBL/GenBank/DDBJ databases">
        <authorList>
            <person name="Lanie J.A."/>
            <person name="Ng W.-L."/>
            <person name="Kazmierczak K.M."/>
            <person name="Andrzejewski T.M."/>
            <person name="Davidsen T.M."/>
            <person name="Wayne K.J."/>
            <person name="Tettelin H."/>
            <person name="Glass J.I."/>
            <person name="Rusch D."/>
            <person name="Podicherti R."/>
            <person name="Tsui H.-C.T."/>
            <person name="Winkler M.E."/>
        </authorList>
    </citation>
    <scope>NUCLEOTIDE SEQUENCE</scope>
</reference>
<protein>
    <submittedName>
        <fullName evidence="1">Uncharacterized protein</fullName>
    </submittedName>
</protein>
<evidence type="ECO:0000313" key="1">
    <source>
        <dbReference type="EMBL" id="SVC52894.1"/>
    </source>
</evidence>
<proteinExistence type="predicted"/>
<sequence length="41" mass="4616">MVLVVVVVVDSSFSPQDTMSAKMDTIKVMQNIIFFIFTFSV</sequence>
<organism evidence="1">
    <name type="scientific">marine metagenome</name>
    <dbReference type="NCBI Taxonomy" id="408172"/>
    <lineage>
        <taxon>unclassified sequences</taxon>
        <taxon>metagenomes</taxon>
        <taxon>ecological metagenomes</taxon>
    </lineage>
</organism>
<dbReference type="EMBL" id="UINC01096204">
    <property type="protein sequence ID" value="SVC52894.1"/>
    <property type="molecule type" value="Genomic_DNA"/>
</dbReference>
<name>A0A382MVA0_9ZZZZ</name>